<feature type="chain" id="PRO_5013302385" evidence="1">
    <location>
        <begin position="23"/>
        <end position="324"/>
    </location>
</feature>
<keyword evidence="3" id="KW-1185">Reference proteome</keyword>
<evidence type="ECO:0000256" key="1">
    <source>
        <dbReference type="SAM" id="SignalP"/>
    </source>
</evidence>
<dbReference type="AlphaFoldDB" id="A0A226D2H0"/>
<dbReference type="EMBL" id="LNIX01000039">
    <property type="protein sequence ID" value="OXA39409.1"/>
    <property type="molecule type" value="Genomic_DNA"/>
</dbReference>
<accession>A0A226D2H0</accession>
<sequence length="324" mass="37622">MGTVSSLALIFNIFFCPLDTFCHSVTSKNAVLEVKKFLEHIEHPEFDIQILHDDLSSNHFSFLQNSVLPMTTINLPMQLRNEITGLSHNLDVMRCRPGPNKISIWISKSLFRQQNIPDESMYFANWYRISFQYHYLSPCTECEYDERDRWHFITLLSNLYAIVPTILKMDDLLKNLNIFTFKFGNLLVMLVSERGVQLCVRIISVFYNNREDYNCKFIDDGRILLGYKKLVTPPKGFNVISMDSHRGVLGVERLPPPTLNPFNRDVFISIPHYIAVIVIGQTNATISLNRLEHKYPMIFVEDDNCLSPPPISFRIHAFHWLSIS</sequence>
<protein>
    <submittedName>
        <fullName evidence="2">Uncharacterized protein</fullName>
    </submittedName>
</protein>
<proteinExistence type="predicted"/>
<comment type="caution">
    <text evidence="2">The sequence shown here is derived from an EMBL/GenBank/DDBJ whole genome shotgun (WGS) entry which is preliminary data.</text>
</comment>
<organism evidence="2 3">
    <name type="scientific">Folsomia candida</name>
    <name type="common">Springtail</name>
    <dbReference type="NCBI Taxonomy" id="158441"/>
    <lineage>
        <taxon>Eukaryota</taxon>
        <taxon>Metazoa</taxon>
        <taxon>Ecdysozoa</taxon>
        <taxon>Arthropoda</taxon>
        <taxon>Hexapoda</taxon>
        <taxon>Collembola</taxon>
        <taxon>Entomobryomorpha</taxon>
        <taxon>Isotomoidea</taxon>
        <taxon>Isotomidae</taxon>
        <taxon>Proisotominae</taxon>
        <taxon>Folsomia</taxon>
    </lineage>
</organism>
<feature type="signal peptide" evidence="1">
    <location>
        <begin position="1"/>
        <end position="22"/>
    </location>
</feature>
<reference evidence="2 3" key="1">
    <citation type="submission" date="2015-12" db="EMBL/GenBank/DDBJ databases">
        <title>The genome of Folsomia candida.</title>
        <authorList>
            <person name="Faddeeva A."/>
            <person name="Derks M.F."/>
            <person name="Anvar Y."/>
            <person name="Smit S."/>
            <person name="Van Straalen N."/>
            <person name="Roelofs D."/>
        </authorList>
    </citation>
    <scope>NUCLEOTIDE SEQUENCE [LARGE SCALE GENOMIC DNA]</scope>
    <source>
        <strain evidence="2 3">VU population</strain>
        <tissue evidence="2">Whole body</tissue>
    </source>
</reference>
<gene>
    <name evidence="2" type="ORF">Fcan01_25821</name>
</gene>
<evidence type="ECO:0000313" key="3">
    <source>
        <dbReference type="Proteomes" id="UP000198287"/>
    </source>
</evidence>
<name>A0A226D2H0_FOLCA</name>
<dbReference type="Proteomes" id="UP000198287">
    <property type="component" value="Unassembled WGS sequence"/>
</dbReference>
<evidence type="ECO:0000313" key="2">
    <source>
        <dbReference type="EMBL" id="OXA39409.1"/>
    </source>
</evidence>
<keyword evidence="1" id="KW-0732">Signal</keyword>